<proteinExistence type="predicted"/>
<gene>
    <name evidence="2" type="ORF">GA0070558_10243</name>
</gene>
<keyword evidence="1" id="KW-0472">Membrane</keyword>
<keyword evidence="1" id="KW-1133">Transmembrane helix</keyword>
<evidence type="ECO:0000313" key="3">
    <source>
        <dbReference type="Proteomes" id="UP000199375"/>
    </source>
</evidence>
<evidence type="ECO:0000256" key="1">
    <source>
        <dbReference type="SAM" id="Phobius"/>
    </source>
</evidence>
<dbReference type="Proteomes" id="UP000199375">
    <property type="component" value="Unassembled WGS sequence"/>
</dbReference>
<sequence>MNRPVRASWATVPTEEERYRPLYARALGLRFVNPGGVLCFLFFEGAVSLAALLALAELVTWWAVLVLPAAVAVMVKLNDMVAELVVRTAALVPEQERDRFRRQLEPVVGRASVRSAADPFGGAGVPLGNPGASARNVGATVPGAGGHASAAGAAGAAGARGRVAISSVRSGGPSVAPGVGPDALVDSESVGPESVGPGFADPRFVDPRFVDPRFVGSEFADPRFVGSEFAGFGPAPWVEETRPDR</sequence>
<organism evidence="2 3">
    <name type="scientific">Micromonospora haikouensis</name>
    <dbReference type="NCBI Taxonomy" id="686309"/>
    <lineage>
        <taxon>Bacteria</taxon>
        <taxon>Bacillati</taxon>
        <taxon>Actinomycetota</taxon>
        <taxon>Actinomycetes</taxon>
        <taxon>Micromonosporales</taxon>
        <taxon>Micromonosporaceae</taxon>
        <taxon>Micromonospora</taxon>
    </lineage>
</organism>
<accession>A0A1C4U2D6</accession>
<protein>
    <submittedName>
        <fullName evidence="2">Uncharacterized protein</fullName>
    </submittedName>
</protein>
<feature type="transmembrane region" description="Helical" evidence="1">
    <location>
        <begin position="59"/>
        <end position="77"/>
    </location>
</feature>
<dbReference type="AlphaFoldDB" id="A0A1C4U2D6"/>
<feature type="transmembrane region" description="Helical" evidence="1">
    <location>
        <begin position="27"/>
        <end position="53"/>
    </location>
</feature>
<reference evidence="2 3" key="1">
    <citation type="submission" date="2016-06" db="EMBL/GenBank/DDBJ databases">
        <authorList>
            <person name="Kjaerup R.B."/>
            <person name="Dalgaard T.S."/>
            <person name="Juul-Madsen H.R."/>
        </authorList>
    </citation>
    <scope>NUCLEOTIDE SEQUENCE [LARGE SCALE GENOMIC DNA]</scope>
    <source>
        <strain evidence="2 3">DSM 45626</strain>
    </source>
</reference>
<name>A0A1C4U2D6_9ACTN</name>
<dbReference type="EMBL" id="FMCW01000002">
    <property type="protein sequence ID" value="SCE65851.1"/>
    <property type="molecule type" value="Genomic_DNA"/>
</dbReference>
<keyword evidence="1" id="KW-0812">Transmembrane</keyword>
<evidence type="ECO:0000313" key="2">
    <source>
        <dbReference type="EMBL" id="SCE65851.1"/>
    </source>
</evidence>